<evidence type="ECO:0000313" key="2">
    <source>
        <dbReference type="Proteomes" id="UP000075714"/>
    </source>
</evidence>
<protein>
    <recommendedName>
        <fullName evidence="3">Apple domain-containing protein</fullName>
    </recommendedName>
</protein>
<dbReference type="Proteomes" id="UP000075714">
    <property type="component" value="Unassembled WGS sequence"/>
</dbReference>
<comment type="caution">
    <text evidence="1">The sequence shown here is derived from an EMBL/GenBank/DDBJ whole genome shotgun (WGS) entry which is preliminary data.</text>
</comment>
<evidence type="ECO:0008006" key="3">
    <source>
        <dbReference type="Google" id="ProtNLM"/>
    </source>
</evidence>
<reference evidence="2" key="1">
    <citation type="journal article" date="2016" name="Nat. Commun.">
        <title>The Gonium pectorale genome demonstrates co-option of cell cycle regulation during the evolution of multicellularity.</title>
        <authorList>
            <person name="Hanschen E.R."/>
            <person name="Marriage T.N."/>
            <person name="Ferris P.J."/>
            <person name="Hamaji T."/>
            <person name="Toyoda A."/>
            <person name="Fujiyama A."/>
            <person name="Neme R."/>
            <person name="Noguchi H."/>
            <person name="Minakuchi Y."/>
            <person name="Suzuki M."/>
            <person name="Kawai-Toyooka H."/>
            <person name="Smith D.R."/>
            <person name="Sparks H."/>
            <person name="Anderson J."/>
            <person name="Bakaric R."/>
            <person name="Luria V."/>
            <person name="Karger A."/>
            <person name="Kirschner M.W."/>
            <person name="Durand P.M."/>
            <person name="Michod R.E."/>
            <person name="Nozaki H."/>
            <person name="Olson B.J."/>
        </authorList>
    </citation>
    <scope>NUCLEOTIDE SEQUENCE [LARGE SCALE GENOMIC DNA]</scope>
    <source>
        <strain evidence="2">NIES-2863</strain>
    </source>
</reference>
<dbReference type="EMBL" id="LSYV01000643">
    <property type="protein sequence ID" value="KXZ41211.1"/>
    <property type="molecule type" value="Genomic_DNA"/>
</dbReference>
<name>A0A150FUB0_GONPE</name>
<dbReference type="AlphaFoldDB" id="A0A150FUB0"/>
<keyword evidence="2" id="KW-1185">Reference proteome</keyword>
<dbReference type="Gene3D" id="3.50.4.10">
    <property type="entry name" value="Hepatocyte Growth Factor"/>
    <property type="match status" value="1"/>
</dbReference>
<evidence type="ECO:0000313" key="1">
    <source>
        <dbReference type="EMBL" id="KXZ41211.1"/>
    </source>
</evidence>
<proteinExistence type="predicted"/>
<organism evidence="1 2">
    <name type="scientific">Gonium pectorale</name>
    <name type="common">Green alga</name>
    <dbReference type="NCBI Taxonomy" id="33097"/>
    <lineage>
        <taxon>Eukaryota</taxon>
        <taxon>Viridiplantae</taxon>
        <taxon>Chlorophyta</taxon>
        <taxon>core chlorophytes</taxon>
        <taxon>Chlorophyceae</taxon>
        <taxon>CS clade</taxon>
        <taxon>Chlamydomonadales</taxon>
        <taxon>Volvocaceae</taxon>
        <taxon>Gonium</taxon>
    </lineage>
</organism>
<accession>A0A150FUB0</accession>
<sequence length="285" mass="30731">MTREACRDRCEATAGCTISIRTKAGACYLKNTPLTGTKGINAVSANIDQTCWKRSNAGEAGCVAGIDFRGTDVSNVYTSSREACRQLCEGTIGCQFAVRSTNGQCWLKKDAFTGNAGANRPAATDVDQLCWRRIEQRFDSAACGVLAETYGMRPHVTWGNLPVPLQNVYINNDCNPKICTYLVSKFGPVTSSNWGKLPADWQQTWIKGSCDSVVQTQCPAVVGYLPTPNEDHNGDDIANGGSTVWATCTGNKRCWGYNSNGWMKTSGVVTNAASGVCFRTKLSSV</sequence>
<gene>
    <name evidence="1" type="ORF">GPECTOR_646g760</name>
</gene>